<sequence>MSTGTTERVCFQLQVDPDRLAEYRDRHAAVWPDMLRAIEASGRRNYSLFLRDDGLLIGYYEVDDDEAAQASLANDPRTAPWEAEMAGFFVALDGARPDQGAPRLPEVFHLEDQLAALRDDAASATAPEAAAPEAAAPGIAAPGATAPETTAPGAGAGPAASDPTSTESSAS</sequence>
<dbReference type="AlphaFoldDB" id="A0A3M8ALB4"/>
<feature type="region of interest" description="Disordered" evidence="1">
    <location>
        <begin position="119"/>
        <end position="171"/>
    </location>
</feature>
<dbReference type="PANTHER" id="PTHR34389">
    <property type="entry name" value="L-RHAMNOSE MUTAROTASE"/>
    <property type="match status" value="1"/>
</dbReference>
<dbReference type="InterPro" id="IPR008000">
    <property type="entry name" value="Rham/fucose_mutarotase"/>
</dbReference>
<dbReference type="InterPro" id="IPR011008">
    <property type="entry name" value="Dimeric_a/b-barrel"/>
</dbReference>
<dbReference type="Pfam" id="PF05336">
    <property type="entry name" value="rhaM"/>
    <property type="match status" value="1"/>
</dbReference>
<evidence type="ECO:0000313" key="2">
    <source>
        <dbReference type="EMBL" id="RNB51923.1"/>
    </source>
</evidence>
<dbReference type="Proteomes" id="UP000275048">
    <property type="component" value="Unassembled WGS sequence"/>
</dbReference>
<dbReference type="RefSeq" id="WP_122935558.1">
    <property type="nucleotide sequence ID" value="NZ_JBHSNT010000044.1"/>
</dbReference>
<dbReference type="OrthoDB" id="9799608at2"/>
<organism evidence="2 3">
    <name type="scientific">Agromyces tardus</name>
    <dbReference type="NCBI Taxonomy" id="2583849"/>
    <lineage>
        <taxon>Bacteria</taxon>
        <taxon>Bacillati</taxon>
        <taxon>Actinomycetota</taxon>
        <taxon>Actinomycetes</taxon>
        <taxon>Micrococcales</taxon>
        <taxon>Microbacteriaceae</taxon>
        <taxon>Agromyces</taxon>
    </lineage>
</organism>
<dbReference type="PANTHER" id="PTHR34389:SF2">
    <property type="entry name" value="L-RHAMNOSE MUTAROTASE"/>
    <property type="match status" value="1"/>
</dbReference>
<reference evidence="2 3" key="1">
    <citation type="submission" date="2018-10" db="EMBL/GenBank/DDBJ databases">
        <title>Isolation, diversity and antibacterial activity of antinobacteria from the wheat rhizosphere soil.</title>
        <authorList>
            <person name="Sun T."/>
        </authorList>
    </citation>
    <scope>NUCLEOTIDE SEQUENCE [LARGE SCALE GENOMIC DNA]</scope>
    <source>
        <strain evidence="2 3">SJ-23</strain>
    </source>
</reference>
<proteinExistence type="predicted"/>
<evidence type="ECO:0000256" key="1">
    <source>
        <dbReference type="SAM" id="MobiDB-lite"/>
    </source>
</evidence>
<evidence type="ECO:0000313" key="3">
    <source>
        <dbReference type="Proteomes" id="UP000275048"/>
    </source>
</evidence>
<keyword evidence="3" id="KW-1185">Reference proteome</keyword>
<protein>
    <submittedName>
        <fullName evidence="2">L-rhamnose mutarotase</fullName>
    </submittedName>
</protein>
<comment type="caution">
    <text evidence="2">The sequence shown here is derived from an EMBL/GenBank/DDBJ whole genome shotgun (WGS) entry which is preliminary data.</text>
</comment>
<dbReference type="GO" id="GO:0019301">
    <property type="term" value="P:rhamnose catabolic process"/>
    <property type="evidence" value="ECO:0007669"/>
    <property type="project" value="TreeGrafter"/>
</dbReference>
<dbReference type="SUPFAM" id="SSF54909">
    <property type="entry name" value="Dimeric alpha+beta barrel"/>
    <property type="match status" value="1"/>
</dbReference>
<gene>
    <name evidence="2" type="ORF">EDM22_03000</name>
</gene>
<dbReference type="Gene3D" id="3.30.70.100">
    <property type="match status" value="1"/>
</dbReference>
<name>A0A3M8ALB4_9MICO</name>
<dbReference type="EMBL" id="RHHB01000002">
    <property type="protein sequence ID" value="RNB51923.1"/>
    <property type="molecule type" value="Genomic_DNA"/>
</dbReference>
<feature type="compositionally biased region" description="Low complexity" evidence="1">
    <location>
        <begin position="122"/>
        <end position="165"/>
    </location>
</feature>
<dbReference type="GO" id="GO:0016857">
    <property type="term" value="F:racemase and epimerase activity, acting on carbohydrates and derivatives"/>
    <property type="evidence" value="ECO:0007669"/>
    <property type="project" value="InterPro"/>
</dbReference>
<accession>A0A3M8ALB4</accession>